<keyword evidence="3 7" id="KW-1133">Transmembrane helix</keyword>
<evidence type="ECO:0000256" key="2">
    <source>
        <dbReference type="ARBA" id="ARBA00022692"/>
    </source>
</evidence>
<gene>
    <name evidence="9" type="ORF">BHE90_002743</name>
</gene>
<dbReference type="AlphaFoldDB" id="A0A430M4C7"/>
<feature type="transmembrane region" description="Helical" evidence="7">
    <location>
        <begin position="112"/>
        <end position="131"/>
    </location>
</feature>
<feature type="transmembrane region" description="Helical" evidence="7">
    <location>
        <begin position="195"/>
        <end position="214"/>
    </location>
</feature>
<accession>A0A430M4C7</accession>
<dbReference type="Pfam" id="PF20684">
    <property type="entry name" value="Fung_rhodopsin"/>
    <property type="match status" value="1"/>
</dbReference>
<evidence type="ECO:0000256" key="3">
    <source>
        <dbReference type="ARBA" id="ARBA00022989"/>
    </source>
</evidence>
<feature type="compositionally biased region" description="Polar residues" evidence="6">
    <location>
        <begin position="261"/>
        <end position="281"/>
    </location>
</feature>
<protein>
    <recommendedName>
        <fullName evidence="8">Rhodopsin domain-containing protein</fullName>
    </recommendedName>
</protein>
<dbReference type="GO" id="GO:0016020">
    <property type="term" value="C:membrane"/>
    <property type="evidence" value="ECO:0007669"/>
    <property type="project" value="UniProtKB-SubCell"/>
</dbReference>
<dbReference type="Proteomes" id="UP000287124">
    <property type="component" value="Unassembled WGS sequence"/>
</dbReference>
<feature type="transmembrane region" description="Helical" evidence="7">
    <location>
        <begin position="226"/>
        <end position="246"/>
    </location>
</feature>
<proteinExistence type="inferred from homology"/>
<feature type="transmembrane region" description="Helical" evidence="7">
    <location>
        <begin position="36"/>
        <end position="58"/>
    </location>
</feature>
<sequence length="347" mass="38897">MSPQGIEWTFMVLAYVFVGCRLYVRLYMRGLRLYSADYWLIAGLMSCQGLLICDTLTYSMNAMDDFTITSVSLDKIRFATNYFFDTGIYFPKFSIIAFYYNLVPPTHPQMRMALHILTVITGAFALVTFFGDTFWCGPDPSVNWRTSDTSCTVFSSMDLMRLNWSLNFITEVLNVVFPFPLIFDLSLRSRREKVALGVIFALGTITIGVSIGRFVTMLHVSNDISIYIWATAEICISVIVVALSALRPLLRKLSGMVSTDQGSHLPSGYNISSMSQPSKPSTRTRDMEAFWETGHRAHQSTVTAMASGEHLTGSEVELNRIGGILRTQQVSMSSETVSSFMTRQTST</sequence>
<dbReference type="InterPro" id="IPR052337">
    <property type="entry name" value="SAT4-like"/>
</dbReference>
<dbReference type="InterPro" id="IPR049326">
    <property type="entry name" value="Rhodopsin_dom_fungi"/>
</dbReference>
<evidence type="ECO:0000313" key="10">
    <source>
        <dbReference type="Proteomes" id="UP000287124"/>
    </source>
</evidence>
<dbReference type="PANTHER" id="PTHR33048:SF92">
    <property type="entry name" value="INTEGRAL MEMBRANE PROTEIN"/>
    <property type="match status" value="1"/>
</dbReference>
<feature type="transmembrane region" description="Helical" evidence="7">
    <location>
        <begin position="78"/>
        <end position="100"/>
    </location>
</feature>
<dbReference type="PANTHER" id="PTHR33048">
    <property type="entry name" value="PTH11-LIKE INTEGRAL MEMBRANE PROTEIN (AFU_ORTHOLOGUE AFUA_5G11245)"/>
    <property type="match status" value="1"/>
</dbReference>
<evidence type="ECO:0000256" key="5">
    <source>
        <dbReference type="ARBA" id="ARBA00038359"/>
    </source>
</evidence>
<organism evidence="9 10">
    <name type="scientific">Fusarium euwallaceae</name>
    <dbReference type="NCBI Taxonomy" id="1147111"/>
    <lineage>
        <taxon>Eukaryota</taxon>
        <taxon>Fungi</taxon>
        <taxon>Dikarya</taxon>
        <taxon>Ascomycota</taxon>
        <taxon>Pezizomycotina</taxon>
        <taxon>Sordariomycetes</taxon>
        <taxon>Hypocreomycetidae</taxon>
        <taxon>Hypocreales</taxon>
        <taxon>Nectriaceae</taxon>
        <taxon>Fusarium</taxon>
        <taxon>Fusarium solani species complex</taxon>
    </lineage>
</organism>
<dbReference type="EMBL" id="MIKF01000023">
    <property type="protein sequence ID" value="RTE82809.1"/>
    <property type="molecule type" value="Genomic_DNA"/>
</dbReference>
<keyword evidence="2 7" id="KW-0812">Transmembrane</keyword>
<evidence type="ECO:0000256" key="4">
    <source>
        <dbReference type="ARBA" id="ARBA00023136"/>
    </source>
</evidence>
<evidence type="ECO:0000259" key="8">
    <source>
        <dbReference type="Pfam" id="PF20684"/>
    </source>
</evidence>
<comment type="subcellular location">
    <subcellularLocation>
        <location evidence="1">Membrane</location>
        <topology evidence="1">Multi-pass membrane protein</topology>
    </subcellularLocation>
</comment>
<comment type="caution">
    <text evidence="9">The sequence shown here is derived from an EMBL/GenBank/DDBJ whole genome shotgun (WGS) entry which is preliminary data.</text>
</comment>
<reference evidence="9 10" key="1">
    <citation type="submission" date="2017-06" db="EMBL/GenBank/DDBJ databases">
        <title>Comparative genomic analysis of Ambrosia Fusariam Clade fungi.</title>
        <authorList>
            <person name="Stajich J.E."/>
            <person name="Carrillo J."/>
            <person name="Kijimoto T."/>
            <person name="Eskalen A."/>
            <person name="O'Donnell K."/>
            <person name="Kasson M."/>
        </authorList>
    </citation>
    <scope>NUCLEOTIDE SEQUENCE [LARGE SCALE GENOMIC DNA]</scope>
    <source>
        <strain evidence="9 10">UCR1854</strain>
    </source>
</reference>
<keyword evidence="10" id="KW-1185">Reference proteome</keyword>
<comment type="similarity">
    <text evidence="5">Belongs to the SAT4 family.</text>
</comment>
<evidence type="ECO:0000256" key="1">
    <source>
        <dbReference type="ARBA" id="ARBA00004141"/>
    </source>
</evidence>
<feature type="domain" description="Rhodopsin" evidence="8">
    <location>
        <begin position="21"/>
        <end position="252"/>
    </location>
</feature>
<keyword evidence="4 7" id="KW-0472">Membrane</keyword>
<feature type="region of interest" description="Disordered" evidence="6">
    <location>
        <begin position="261"/>
        <end position="284"/>
    </location>
</feature>
<evidence type="ECO:0000256" key="6">
    <source>
        <dbReference type="SAM" id="MobiDB-lite"/>
    </source>
</evidence>
<evidence type="ECO:0000256" key="7">
    <source>
        <dbReference type="SAM" id="Phobius"/>
    </source>
</evidence>
<feature type="transmembrane region" description="Helical" evidence="7">
    <location>
        <begin position="164"/>
        <end position="183"/>
    </location>
</feature>
<name>A0A430M4C7_9HYPO</name>
<feature type="transmembrane region" description="Helical" evidence="7">
    <location>
        <begin position="6"/>
        <end position="24"/>
    </location>
</feature>
<evidence type="ECO:0000313" key="9">
    <source>
        <dbReference type="EMBL" id="RTE82809.1"/>
    </source>
</evidence>